<evidence type="ECO:0000256" key="2">
    <source>
        <dbReference type="ARBA" id="ARBA00022676"/>
    </source>
</evidence>
<evidence type="ECO:0000259" key="4">
    <source>
        <dbReference type="Pfam" id="PF00535"/>
    </source>
</evidence>
<dbReference type="AlphaFoldDB" id="A0A6J6YL70"/>
<name>A0A6J6YL70_9ZZZZ</name>
<dbReference type="EMBL" id="CAFAAQ010000094">
    <property type="protein sequence ID" value="CAB4810142.1"/>
    <property type="molecule type" value="Genomic_DNA"/>
</dbReference>
<dbReference type="GO" id="GO:0016757">
    <property type="term" value="F:glycosyltransferase activity"/>
    <property type="evidence" value="ECO:0007669"/>
    <property type="project" value="UniProtKB-KW"/>
</dbReference>
<feature type="domain" description="Glycosyltransferase 2-like" evidence="4">
    <location>
        <begin position="15"/>
        <end position="121"/>
    </location>
</feature>
<dbReference type="PANTHER" id="PTHR43179:SF12">
    <property type="entry name" value="GALACTOFURANOSYLTRANSFERASE GLFT2"/>
    <property type="match status" value="1"/>
</dbReference>
<evidence type="ECO:0000256" key="1">
    <source>
        <dbReference type="ARBA" id="ARBA00006739"/>
    </source>
</evidence>
<evidence type="ECO:0000256" key="3">
    <source>
        <dbReference type="ARBA" id="ARBA00022679"/>
    </source>
</evidence>
<dbReference type="PANTHER" id="PTHR43179">
    <property type="entry name" value="RHAMNOSYLTRANSFERASE WBBL"/>
    <property type="match status" value="1"/>
</dbReference>
<dbReference type="InterPro" id="IPR029044">
    <property type="entry name" value="Nucleotide-diphossugar_trans"/>
</dbReference>
<accession>A0A6J6YL70</accession>
<organism evidence="5">
    <name type="scientific">freshwater metagenome</name>
    <dbReference type="NCBI Taxonomy" id="449393"/>
    <lineage>
        <taxon>unclassified sequences</taxon>
        <taxon>metagenomes</taxon>
        <taxon>ecological metagenomes</taxon>
    </lineage>
</organism>
<sequence length="294" mass="32513">MDSREGCGFLPTVAVVLATHNRRSTTLRCLESLLDSADADSCRLRVIHVDDASPDGTAEAVLSLIPEAQQILGDGSLYWAGAMRLGLARAYESQPDYVLWLNDDVVLRESALHSLLTLSPDPEGHTIAVAAMRDPSTGACSYSAVRAQRSWRRTVFTPIEPSNTEHWTSGDTMNGNLVLVPRGVYERVGGFDPVFRHGMADFDYGLRATRRHGVTVRVSPEFLGDCAQNKLSESFRDPTLSLRARWALMMSPKGLPPRQWIHFQRQHGGPTWVIPAFAPYLQVLLPHRRPSGIG</sequence>
<keyword evidence="3" id="KW-0808">Transferase</keyword>
<comment type="similarity">
    <text evidence="1">Belongs to the glycosyltransferase 2 family.</text>
</comment>
<evidence type="ECO:0000313" key="5">
    <source>
        <dbReference type="EMBL" id="CAB4810142.1"/>
    </source>
</evidence>
<reference evidence="5" key="1">
    <citation type="submission" date="2020-05" db="EMBL/GenBank/DDBJ databases">
        <authorList>
            <person name="Chiriac C."/>
            <person name="Salcher M."/>
            <person name="Ghai R."/>
            <person name="Kavagutti S V."/>
        </authorList>
    </citation>
    <scope>NUCLEOTIDE SEQUENCE</scope>
</reference>
<proteinExistence type="inferred from homology"/>
<gene>
    <name evidence="5" type="ORF">UFOPK3046_01097</name>
</gene>
<dbReference type="SUPFAM" id="SSF53448">
    <property type="entry name" value="Nucleotide-diphospho-sugar transferases"/>
    <property type="match status" value="1"/>
</dbReference>
<dbReference type="Gene3D" id="3.90.550.10">
    <property type="entry name" value="Spore Coat Polysaccharide Biosynthesis Protein SpsA, Chain A"/>
    <property type="match status" value="1"/>
</dbReference>
<protein>
    <submittedName>
        <fullName evidence="5">Unannotated protein</fullName>
    </submittedName>
</protein>
<dbReference type="InterPro" id="IPR001173">
    <property type="entry name" value="Glyco_trans_2-like"/>
</dbReference>
<dbReference type="Pfam" id="PF00535">
    <property type="entry name" value="Glycos_transf_2"/>
    <property type="match status" value="1"/>
</dbReference>
<keyword evidence="2" id="KW-0328">Glycosyltransferase</keyword>